<evidence type="ECO:0000259" key="1">
    <source>
        <dbReference type="Pfam" id="PF13529"/>
    </source>
</evidence>
<dbReference type="Gene3D" id="3.90.70.10">
    <property type="entry name" value="Cysteine proteinases"/>
    <property type="match status" value="1"/>
</dbReference>
<accession>A0A9E5DBP3</accession>
<reference evidence="2" key="1">
    <citation type="journal article" date="2021" name="mSystems">
        <title>Bacteria and Archaea Synergistically Convert Glycine Betaine to Biogenic Methane in the Formosa Cold Seep of the South China Sea.</title>
        <authorList>
            <person name="Li L."/>
            <person name="Zhang W."/>
            <person name="Zhang S."/>
            <person name="Song L."/>
            <person name="Sun Q."/>
            <person name="Zhang H."/>
            <person name="Xiang H."/>
            <person name="Dong X."/>
        </authorList>
    </citation>
    <scope>NUCLEOTIDE SEQUENCE</scope>
    <source>
        <strain evidence="2">LLY</strain>
    </source>
</reference>
<dbReference type="Proteomes" id="UP001056766">
    <property type="component" value="Unassembled WGS sequence"/>
</dbReference>
<feature type="domain" description="Peptidase C39-like" evidence="1">
    <location>
        <begin position="255"/>
        <end position="370"/>
    </location>
</feature>
<keyword evidence="3" id="KW-1185">Reference proteome</keyword>
<evidence type="ECO:0000313" key="3">
    <source>
        <dbReference type="Proteomes" id="UP001056766"/>
    </source>
</evidence>
<name>A0A9E5DBP3_9EURY</name>
<dbReference type="InterPro" id="IPR039564">
    <property type="entry name" value="Peptidase_C39-like"/>
</dbReference>
<reference evidence="2" key="2">
    <citation type="submission" date="2021-04" db="EMBL/GenBank/DDBJ databases">
        <authorList>
            <person name="Dong X."/>
        </authorList>
    </citation>
    <scope>NUCLEOTIDE SEQUENCE</scope>
    <source>
        <strain evidence="2">LLY</strain>
    </source>
</reference>
<dbReference type="RefSeq" id="WP_250867734.1">
    <property type="nucleotide sequence ID" value="NZ_JAGSOI010000013.1"/>
</dbReference>
<organism evidence="2 3">
    <name type="scientific">Methanococcoides seepicolus</name>
    <dbReference type="NCBI Taxonomy" id="2828780"/>
    <lineage>
        <taxon>Archaea</taxon>
        <taxon>Methanobacteriati</taxon>
        <taxon>Methanobacteriota</taxon>
        <taxon>Stenosarchaea group</taxon>
        <taxon>Methanomicrobia</taxon>
        <taxon>Methanosarcinales</taxon>
        <taxon>Methanosarcinaceae</taxon>
        <taxon>Methanococcoides</taxon>
    </lineage>
</organism>
<evidence type="ECO:0000313" key="2">
    <source>
        <dbReference type="EMBL" id="MCM1986349.1"/>
    </source>
</evidence>
<dbReference type="AlphaFoldDB" id="A0A9E5DBP3"/>
<proteinExistence type="predicted"/>
<protein>
    <submittedName>
        <fullName evidence="2">C39 family peptidase</fullName>
    </submittedName>
</protein>
<sequence>MKPSIKLGLCTLLVSLLLISAIVPAMGAQPEDKNSVSVEKALEHANAYMMYFTAENTPGFEKWNGASIDPKPLELYDINGTKLYYLFSVKKEENVIGKMKVGANKKLGASVLTFEFNPIPMKVEEALKKSIEIGMEEYPNCEISSTVMVLYSYPKIGAMSVVIDSRGEMHRIIVDAHTLEKVPDKKITETENGIWSVYEQISDIDVDDNIKKWNDSDKFTEAIKNANKEGISTSEYIAKNQIFRPDYTKTSSKFLNVPLYGGETVFYCAPATAQMIAAYYGVQHTQDYIYGIMDDGSGGGCTNAEQLTYYKSSDGLNKKGSKEDTSPQYYEAVSEIDHSRPLKCGVTGHARVCTGYLDNGYPAYLAINDPSPMGQGSQYLEAWGSVVNYIYVRD</sequence>
<gene>
    <name evidence="2" type="ORF">KDK67_04945</name>
</gene>
<dbReference type="EMBL" id="JAGSOI010000013">
    <property type="protein sequence ID" value="MCM1986349.1"/>
    <property type="molecule type" value="Genomic_DNA"/>
</dbReference>
<dbReference type="Pfam" id="PF13529">
    <property type="entry name" value="Peptidase_C39_2"/>
    <property type="match status" value="1"/>
</dbReference>
<comment type="caution">
    <text evidence="2">The sequence shown here is derived from an EMBL/GenBank/DDBJ whole genome shotgun (WGS) entry which is preliminary data.</text>
</comment>